<keyword evidence="4" id="KW-1185">Reference proteome</keyword>
<evidence type="ECO:0000313" key="3">
    <source>
        <dbReference type="EMBL" id="KAG7615796.1"/>
    </source>
</evidence>
<dbReference type="Proteomes" id="UP000694240">
    <property type="component" value="Chromosome 4"/>
</dbReference>
<keyword evidence="1" id="KW-0732">Signal</keyword>
<proteinExistence type="predicted"/>
<dbReference type="AlphaFoldDB" id="A0A8T2DY61"/>
<dbReference type="PANTHER" id="PTHR31207:SF23">
    <property type="entry name" value="DOWNREGULATED IN DIF1 18-RELATED"/>
    <property type="match status" value="1"/>
</dbReference>
<comment type="caution">
    <text evidence="3">The sequence shown here is derived from an EMBL/GenBank/DDBJ whole genome shotgun (WGS) entry which is preliminary data.</text>
</comment>
<dbReference type="Pfam" id="PF05617">
    <property type="entry name" value="Prolamin_like"/>
    <property type="match status" value="1"/>
</dbReference>
<reference evidence="3 4" key="1">
    <citation type="submission" date="2020-12" db="EMBL/GenBank/DDBJ databases">
        <title>Concerted genomic and epigenomic changes stabilize Arabidopsis allopolyploids.</title>
        <authorList>
            <person name="Chen Z."/>
        </authorList>
    </citation>
    <scope>NUCLEOTIDE SEQUENCE [LARGE SCALE GENOMIC DNA]</scope>
    <source>
        <strain evidence="3">Allo738</strain>
        <tissue evidence="3">Leaf</tissue>
    </source>
</reference>
<protein>
    <submittedName>
        <fullName evidence="3">Prolamin-like domain</fullName>
    </submittedName>
</protein>
<evidence type="ECO:0000259" key="2">
    <source>
        <dbReference type="Pfam" id="PF05617"/>
    </source>
</evidence>
<dbReference type="PANTHER" id="PTHR31207">
    <property type="entry name" value="ECA1 GAMETOGENESIS FAMILY PROTEIN (DUF784)-RELATED-RELATED"/>
    <property type="match status" value="1"/>
</dbReference>
<name>A0A8T2DY61_9BRAS</name>
<dbReference type="InterPro" id="IPR008502">
    <property type="entry name" value="Prolamin-like"/>
</dbReference>
<organism evidence="3 4">
    <name type="scientific">Arabidopsis thaliana x Arabidopsis arenosa</name>
    <dbReference type="NCBI Taxonomy" id="1240361"/>
    <lineage>
        <taxon>Eukaryota</taxon>
        <taxon>Viridiplantae</taxon>
        <taxon>Streptophyta</taxon>
        <taxon>Embryophyta</taxon>
        <taxon>Tracheophyta</taxon>
        <taxon>Spermatophyta</taxon>
        <taxon>Magnoliopsida</taxon>
        <taxon>eudicotyledons</taxon>
        <taxon>Gunneridae</taxon>
        <taxon>Pentapetalae</taxon>
        <taxon>rosids</taxon>
        <taxon>malvids</taxon>
        <taxon>Brassicales</taxon>
        <taxon>Brassicaceae</taxon>
        <taxon>Camelineae</taxon>
        <taxon>Arabidopsis</taxon>
    </lineage>
</organism>
<evidence type="ECO:0000256" key="1">
    <source>
        <dbReference type="ARBA" id="ARBA00022729"/>
    </source>
</evidence>
<dbReference type="EMBL" id="JAEFBK010000004">
    <property type="protein sequence ID" value="KAG7615796.1"/>
    <property type="molecule type" value="Genomic_DNA"/>
</dbReference>
<gene>
    <name evidence="3" type="ORF">ISN45_At04g013390</name>
</gene>
<evidence type="ECO:0000313" key="4">
    <source>
        <dbReference type="Proteomes" id="UP000694240"/>
    </source>
</evidence>
<dbReference type="InterPro" id="IPR040220">
    <property type="entry name" value="DD11"/>
</dbReference>
<sequence length="158" mass="18088">MFTLPLLRLQMFDPTYIEHLHHNIPSECWLVAENEIHEDVAISPTPFEEANSPAMEYDMKLPHYSQKVFDFLETCAEKPSSICGGEIFQNVLDATTLVTDKCCRDILKIGKDCHLGLIKIFFSSYEYKNIASIPRSKQTWNDCFRRVGSKIGVPVSIE</sequence>
<accession>A0A8T2DY61</accession>
<feature type="domain" description="Prolamin-like" evidence="2">
    <location>
        <begin position="74"/>
        <end position="143"/>
    </location>
</feature>